<proteinExistence type="predicted"/>
<dbReference type="InterPro" id="IPR036390">
    <property type="entry name" value="WH_DNA-bd_sf"/>
</dbReference>
<dbReference type="InterPro" id="IPR001867">
    <property type="entry name" value="OmpR/PhoB-type_DNA-bd"/>
</dbReference>
<dbReference type="GO" id="GO:0003677">
    <property type="term" value="F:DNA binding"/>
    <property type="evidence" value="ECO:0007669"/>
    <property type="project" value="UniProtKB-UniRule"/>
</dbReference>
<dbReference type="InterPro" id="IPR027417">
    <property type="entry name" value="P-loop_NTPase"/>
</dbReference>
<dbReference type="InterPro" id="IPR016032">
    <property type="entry name" value="Sig_transdc_resp-reg_C-effctor"/>
</dbReference>
<dbReference type="RefSeq" id="WP_099959926.1">
    <property type="nucleotide sequence ID" value="NZ_BSPR01000013.1"/>
</dbReference>
<reference evidence="2 3" key="1">
    <citation type="submission" date="2016-04" db="EMBL/GenBank/DDBJ databases">
        <title>Complete genome sequence of natural rubber-degrading, novel Gram-negative bacterium, Rhizobacter gummiphilus strain NS21.</title>
        <authorList>
            <person name="Tabata M."/>
            <person name="Kasai D."/>
            <person name="Fukuda M."/>
        </authorList>
    </citation>
    <scope>NUCLEOTIDE SEQUENCE [LARGE SCALE GENOMIC DNA]</scope>
    <source>
        <strain evidence="2 3">NS21</strain>
    </source>
</reference>
<accession>A0A1W6LB85</accession>
<keyword evidence="3" id="KW-1185">Reference proteome</keyword>
<dbReference type="EMBL" id="CP015118">
    <property type="protein sequence ID" value="ARN21494.1"/>
    <property type="molecule type" value="Genomic_DNA"/>
</dbReference>
<dbReference type="Proteomes" id="UP000193427">
    <property type="component" value="Chromosome"/>
</dbReference>
<dbReference type="Gene3D" id="3.40.50.300">
    <property type="entry name" value="P-loop containing nucleotide triphosphate hydrolases"/>
    <property type="match status" value="1"/>
</dbReference>
<evidence type="ECO:0000313" key="3">
    <source>
        <dbReference type="Proteomes" id="UP000193427"/>
    </source>
</evidence>
<dbReference type="SUPFAM" id="SSF46785">
    <property type="entry name" value="Winged helix' DNA-binding domain"/>
    <property type="match status" value="1"/>
</dbReference>
<dbReference type="InterPro" id="IPR058852">
    <property type="entry name" value="HTH_77"/>
</dbReference>
<keyword evidence="1" id="KW-0238">DNA-binding</keyword>
<dbReference type="AlphaFoldDB" id="A0A1W6LB85"/>
<dbReference type="SUPFAM" id="SSF46894">
    <property type="entry name" value="C-terminal effector domain of the bipartite response regulators"/>
    <property type="match status" value="1"/>
</dbReference>
<dbReference type="Gene3D" id="1.10.10.10">
    <property type="entry name" value="Winged helix-like DNA-binding domain superfamily/Winged helix DNA-binding domain"/>
    <property type="match status" value="1"/>
</dbReference>
<dbReference type="SUPFAM" id="SSF52540">
    <property type="entry name" value="P-loop containing nucleoside triphosphate hydrolases"/>
    <property type="match status" value="1"/>
</dbReference>
<dbReference type="PANTHER" id="PTHR47691">
    <property type="entry name" value="REGULATOR-RELATED"/>
    <property type="match status" value="1"/>
</dbReference>
<protein>
    <submittedName>
        <fullName evidence="2">Uncharacterized protein</fullName>
    </submittedName>
</protein>
<dbReference type="InterPro" id="IPR036388">
    <property type="entry name" value="WH-like_DNA-bd_sf"/>
</dbReference>
<name>A0A1W6LB85_9BURK</name>
<gene>
    <name evidence="2" type="ORF">A4W93_17200</name>
</gene>
<organism evidence="2 3">
    <name type="scientific">Piscinibacter gummiphilus</name>
    <dbReference type="NCBI Taxonomy" id="946333"/>
    <lineage>
        <taxon>Bacteria</taxon>
        <taxon>Pseudomonadati</taxon>
        <taxon>Pseudomonadota</taxon>
        <taxon>Betaproteobacteria</taxon>
        <taxon>Burkholderiales</taxon>
        <taxon>Sphaerotilaceae</taxon>
        <taxon>Piscinibacter</taxon>
    </lineage>
</organism>
<dbReference type="GO" id="GO:0006355">
    <property type="term" value="P:regulation of DNA-templated transcription"/>
    <property type="evidence" value="ECO:0007669"/>
    <property type="project" value="InterPro"/>
</dbReference>
<dbReference type="SMART" id="SM00862">
    <property type="entry name" value="Trans_reg_C"/>
    <property type="match status" value="1"/>
</dbReference>
<evidence type="ECO:0000256" key="1">
    <source>
        <dbReference type="ARBA" id="ARBA00023125"/>
    </source>
</evidence>
<dbReference type="PROSITE" id="PS51755">
    <property type="entry name" value="OMPR_PHOB"/>
    <property type="match status" value="1"/>
</dbReference>
<dbReference type="STRING" id="946333.A4W93_17200"/>
<dbReference type="KEGG" id="rgu:A4W93_17200"/>
<dbReference type="GO" id="GO:0000160">
    <property type="term" value="P:phosphorelay signal transduction system"/>
    <property type="evidence" value="ECO:0007669"/>
    <property type="project" value="InterPro"/>
</dbReference>
<dbReference type="CDD" id="cd00383">
    <property type="entry name" value="trans_reg_C"/>
    <property type="match status" value="1"/>
</dbReference>
<sequence length="475" mass="50883">MKALISEAPKAFAFGPFQLIPDQQSLLDGDQPVRIGGRAFDLLTVLVERHGEVVSRSELMSRVWPGLVVEETNLKVNIAAIRRLLGDGPGPPRYIATVVGTGYQFIGDVRATTASAQPLRGAKLPRLGNLPPLNRRIFGRDDTIEAILRDLAQARLVTLVGPGGVGKTTVALAIADQAAAAFPGGAWFVDLAVLRDPSDVSGAIASMLRSSRGNGDKPHWPDASPQDHGVLLVLDNCEHLIDAVALCAEQWLRNTAKVTLLATSREPLCIRGERVRRLPGLGLPPDPERLGAAAALAFPAVQLFAARAAEHSTDFRLDDTNAPHVAAICHRLDGHALAIERVAGRVGPLGVAGTLDHLDRRFHMFDGCHEGPARHRTLTASVESSYSILSPGEQAVMRRLSTFPGAFSLASACAVSGACGMDPAAVVDHLARLIAKSLVLAEMRDHEMRYRLTHVARAFAAEKLIEHGEQDPHES</sequence>
<dbReference type="Pfam" id="PF25872">
    <property type="entry name" value="HTH_77"/>
    <property type="match status" value="1"/>
</dbReference>
<evidence type="ECO:0000313" key="2">
    <source>
        <dbReference type="EMBL" id="ARN21494.1"/>
    </source>
</evidence>
<dbReference type="Pfam" id="PF00486">
    <property type="entry name" value="Trans_reg_C"/>
    <property type="match status" value="1"/>
</dbReference>
<dbReference type="PANTHER" id="PTHR47691:SF3">
    <property type="entry name" value="HTH-TYPE TRANSCRIPTIONAL REGULATOR RV0890C-RELATED"/>
    <property type="match status" value="1"/>
</dbReference>